<name>A0A2M4D7R1_ANODA</name>
<sequence>MVVRFVLFCIVFMVCISNISSTNKRDNDNDDNNDDERKKERKKGSKCPSFSVRCSCVLSPICVYLCMCIWLECCLWFVIALSRCFVAFLCVLDLPYVLLVFSDSLFSMSSSPYIARSRCCW</sequence>
<dbReference type="EMBL" id="GGFL01009442">
    <property type="protein sequence ID" value="MBW73620.1"/>
    <property type="molecule type" value="Transcribed_RNA"/>
</dbReference>
<organism evidence="4">
    <name type="scientific">Anopheles darlingi</name>
    <name type="common">Mosquito</name>
    <dbReference type="NCBI Taxonomy" id="43151"/>
    <lineage>
        <taxon>Eukaryota</taxon>
        <taxon>Metazoa</taxon>
        <taxon>Ecdysozoa</taxon>
        <taxon>Arthropoda</taxon>
        <taxon>Hexapoda</taxon>
        <taxon>Insecta</taxon>
        <taxon>Pterygota</taxon>
        <taxon>Neoptera</taxon>
        <taxon>Endopterygota</taxon>
        <taxon>Diptera</taxon>
        <taxon>Nematocera</taxon>
        <taxon>Culicoidea</taxon>
        <taxon>Culicidae</taxon>
        <taxon>Anophelinae</taxon>
        <taxon>Anopheles</taxon>
    </lineage>
</organism>
<evidence type="ECO:0000256" key="2">
    <source>
        <dbReference type="SAM" id="Phobius"/>
    </source>
</evidence>
<protein>
    <recommendedName>
        <fullName evidence="5">Secreted protein</fullName>
    </recommendedName>
</protein>
<dbReference type="AlphaFoldDB" id="A0A2M4D7R1"/>
<reference evidence="4" key="1">
    <citation type="submission" date="2018-01" db="EMBL/GenBank/DDBJ databases">
        <title>An insight into the sialome of Amazonian anophelines.</title>
        <authorList>
            <person name="Ribeiro J.M."/>
            <person name="Scarpassa V."/>
            <person name="Calvo E."/>
        </authorList>
    </citation>
    <scope>NUCLEOTIDE SEQUENCE</scope>
</reference>
<proteinExistence type="predicted"/>
<keyword evidence="2" id="KW-0472">Membrane</keyword>
<evidence type="ECO:0000256" key="1">
    <source>
        <dbReference type="SAM" id="MobiDB-lite"/>
    </source>
</evidence>
<accession>A0A2M4D7R1</accession>
<keyword evidence="3" id="KW-0732">Signal</keyword>
<evidence type="ECO:0000256" key="3">
    <source>
        <dbReference type="SAM" id="SignalP"/>
    </source>
</evidence>
<feature type="chain" id="PRO_5014869701" description="Secreted protein" evidence="3">
    <location>
        <begin position="22"/>
        <end position="121"/>
    </location>
</feature>
<keyword evidence="2" id="KW-0812">Transmembrane</keyword>
<feature type="region of interest" description="Disordered" evidence="1">
    <location>
        <begin position="23"/>
        <end position="48"/>
    </location>
</feature>
<evidence type="ECO:0000313" key="4">
    <source>
        <dbReference type="EMBL" id="MBW73620.1"/>
    </source>
</evidence>
<keyword evidence="2" id="KW-1133">Transmembrane helix</keyword>
<feature type="signal peptide" evidence="3">
    <location>
        <begin position="1"/>
        <end position="21"/>
    </location>
</feature>
<feature type="transmembrane region" description="Helical" evidence="2">
    <location>
        <begin position="57"/>
        <end position="78"/>
    </location>
</feature>
<evidence type="ECO:0008006" key="5">
    <source>
        <dbReference type="Google" id="ProtNLM"/>
    </source>
</evidence>
<feature type="transmembrane region" description="Helical" evidence="2">
    <location>
        <begin position="85"/>
        <end position="102"/>
    </location>
</feature>